<dbReference type="OrthoDB" id="1142316at2"/>
<dbReference type="InterPro" id="IPR050407">
    <property type="entry name" value="Geranylgeranyl_reductase"/>
</dbReference>
<keyword evidence="3" id="KW-1185">Reference proteome</keyword>
<gene>
    <name evidence="2" type="ORF">C5O00_12535</name>
</gene>
<dbReference type="AlphaFoldDB" id="A0A2S0I0I0"/>
<dbReference type="KEGG" id="aue:C5O00_12535"/>
<organism evidence="2 3">
    <name type="scientific">Pukyongia salina</name>
    <dbReference type="NCBI Taxonomy" id="2094025"/>
    <lineage>
        <taxon>Bacteria</taxon>
        <taxon>Pseudomonadati</taxon>
        <taxon>Bacteroidota</taxon>
        <taxon>Flavobacteriia</taxon>
        <taxon>Flavobacteriales</taxon>
        <taxon>Flavobacteriaceae</taxon>
        <taxon>Pukyongia</taxon>
    </lineage>
</organism>
<accession>A0A2S0I0I0</accession>
<dbReference type="PANTHER" id="PTHR42685:SF22">
    <property type="entry name" value="CONDITIONED MEDIUM FACTOR RECEPTOR 1"/>
    <property type="match status" value="1"/>
</dbReference>
<sequence>MHREDYDIVIIGGGLAGLCTALHLQRHHIRILLIEKHPYPKHKVCGEYVSNEVLPYLNDLGIDPHVHGAVPISRFEISTREGETIESDLPLGGFGISRYSLDKLLFDALDSQIDVIFDTAVSIKYLNDEFIIDTQSKKHYKSRFVVGSYGKRSLLDKRLGRDFINKRTHWMAVKAHYDFDFPEDRVALHNFEGGYCGLSKTETGAVNACYLTTLRSFNKADGIEDFQRTVMSRNKKLQNFFKHARPLFEKPLSISQISFAKKSVIHNHIFMLGDSAGLIHPLCGNGMAIAIHSAKIFSELYLSEIHIKGANRQLLESAYEAVWKKTFSGRLITGARIQRLLLNDTASVFTYKAISRFPSILPYVIRKTHGTLMV</sequence>
<dbReference type="PRINTS" id="PR00420">
    <property type="entry name" value="RNGMNOXGNASE"/>
</dbReference>
<dbReference type="Proteomes" id="UP000238442">
    <property type="component" value="Chromosome"/>
</dbReference>
<dbReference type="InterPro" id="IPR002938">
    <property type="entry name" value="FAD-bd"/>
</dbReference>
<name>A0A2S0I0I0_9FLAO</name>
<dbReference type="GO" id="GO:0071949">
    <property type="term" value="F:FAD binding"/>
    <property type="evidence" value="ECO:0007669"/>
    <property type="project" value="InterPro"/>
</dbReference>
<dbReference type="InterPro" id="IPR036188">
    <property type="entry name" value="FAD/NAD-bd_sf"/>
</dbReference>
<proteinExistence type="predicted"/>
<evidence type="ECO:0000313" key="3">
    <source>
        <dbReference type="Proteomes" id="UP000238442"/>
    </source>
</evidence>
<evidence type="ECO:0000259" key="1">
    <source>
        <dbReference type="Pfam" id="PF01494"/>
    </source>
</evidence>
<protein>
    <submittedName>
        <fullName evidence="2">FAD-dependent oxidoreductase</fullName>
    </submittedName>
</protein>
<feature type="domain" description="FAD-binding" evidence="1">
    <location>
        <begin position="6"/>
        <end position="294"/>
    </location>
</feature>
<dbReference type="SUPFAM" id="SSF51905">
    <property type="entry name" value="FAD/NAD(P)-binding domain"/>
    <property type="match status" value="1"/>
</dbReference>
<evidence type="ECO:0000313" key="2">
    <source>
        <dbReference type="EMBL" id="AVI51933.1"/>
    </source>
</evidence>
<dbReference type="RefSeq" id="WP_105217173.1">
    <property type="nucleotide sequence ID" value="NZ_CP027062.1"/>
</dbReference>
<dbReference type="Pfam" id="PF01494">
    <property type="entry name" value="FAD_binding_3"/>
    <property type="match status" value="1"/>
</dbReference>
<dbReference type="EMBL" id="CP027062">
    <property type="protein sequence ID" value="AVI51933.1"/>
    <property type="molecule type" value="Genomic_DNA"/>
</dbReference>
<reference evidence="2 3" key="1">
    <citation type="submission" date="2018-02" db="EMBL/GenBank/DDBJ databases">
        <title>Genomic analysis of the strain RR4-38 isolated from a seawater recirculating aquaculture system.</title>
        <authorList>
            <person name="Kim Y.-S."/>
            <person name="Jang Y.H."/>
            <person name="Kim K.-H."/>
        </authorList>
    </citation>
    <scope>NUCLEOTIDE SEQUENCE [LARGE SCALE GENOMIC DNA]</scope>
    <source>
        <strain evidence="2 3">RR4-38</strain>
    </source>
</reference>
<dbReference type="Gene3D" id="3.50.50.60">
    <property type="entry name" value="FAD/NAD(P)-binding domain"/>
    <property type="match status" value="1"/>
</dbReference>
<dbReference type="PANTHER" id="PTHR42685">
    <property type="entry name" value="GERANYLGERANYL DIPHOSPHATE REDUCTASE"/>
    <property type="match status" value="1"/>
</dbReference>